<comment type="similarity">
    <text evidence="2">Belongs to the plant rapid alkalinization factor (RALF) family.</text>
</comment>
<proteinExistence type="inferred from homology"/>
<evidence type="ECO:0000256" key="6">
    <source>
        <dbReference type="ARBA" id="ARBA00023157"/>
    </source>
</evidence>
<keyword evidence="10" id="KW-1185">Reference proteome</keyword>
<evidence type="ECO:0000256" key="2">
    <source>
        <dbReference type="ARBA" id="ARBA00009178"/>
    </source>
</evidence>
<evidence type="ECO:0000313" key="10">
    <source>
        <dbReference type="Proteomes" id="UP001497516"/>
    </source>
</evidence>
<keyword evidence="3" id="KW-0964">Secreted</keyword>
<evidence type="ECO:0000256" key="7">
    <source>
        <dbReference type="ARBA" id="ARBA00037228"/>
    </source>
</evidence>
<dbReference type="Proteomes" id="UP001497516">
    <property type="component" value="Chromosome 2"/>
</dbReference>
<accession>A0AAV2D6D6</accession>
<gene>
    <name evidence="9" type="ORF">LTRI10_LOCUS11601</name>
</gene>
<comment type="function">
    <text evidence="7">Cell signaling peptide that may regulate plant stress, growth, and development. Mediates a rapid alkalinization of extracellular space by mediating a transient increase in the cytoplasmic Ca(2+) concentration leading to a calcium-dependent signaling events through a cell surface receptor and a concomitant activation of some intracellular mitogen-activated protein kinases.</text>
</comment>
<sequence>MATTKLATAFIVAALVCAIMVTGEEAEAGGGWLHYPSLDPGVIPCNGRQDCHDIPANPYQRGCEEQNRCRTGHR</sequence>
<evidence type="ECO:0000313" key="9">
    <source>
        <dbReference type="EMBL" id="CAL1368499.1"/>
    </source>
</evidence>
<feature type="chain" id="PRO_5043348566" evidence="8">
    <location>
        <begin position="24"/>
        <end position="74"/>
    </location>
</feature>
<keyword evidence="5 8" id="KW-0732">Signal</keyword>
<evidence type="ECO:0000256" key="1">
    <source>
        <dbReference type="ARBA" id="ARBA00004613"/>
    </source>
</evidence>
<organism evidence="9 10">
    <name type="scientific">Linum trigynum</name>
    <dbReference type="NCBI Taxonomy" id="586398"/>
    <lineage>
        <taxon>Eukaryota</taxon>
        <taxon>Viridiplantae</taxon>
        <taxon>Streptophyta</taxon>
        <taxon>Embryophyta</taxon>
        <taxon>Tracheophyta</taxon>
        <taxon>Spermatophyta</taxon>
        <taxon>Magnoliopsida</taxon>
        <taxon>eudicotyledons</taxon>
        <taxon>Gunneridae</taxon>
        <taxon>Pentapetalae</taxon>
        <taxon>rosids</taxon>
        <taxon>fabids</taxon>
        <taxon>Malpighiales</taxon>
        <taxon>Linaceae</taxon>
        <taxon>Linum</taxon>
    </lineage>
</organism>
<reference evidence="9 10" key="1">
    <citation type="submission" date="2024-04" db="EMBL/GenBank/DDBJ databases">
        <authorList>
            <person name="Fracassetti M."/>
        </authorList>
    </citation>
    <scope>NUCLEOTIDE SEQUENCE [LARGE SCALE GENOMIC DNA]</scope>
</reference>
<dbReference type="Pfam" id="PF05498">
    <property type="entry name" value="RALF"/>
    <property type="match status" value="1"/>
</dbReference>
<dbReference type="GO" id="GO:0040008">
    <property type="term" value="P:regulation of growth"/>
    <property type="evidence" value="ECO:0007669"/>
    <property type="project" value="UniProtKB-ARBA"/>
</dbReference>
<evidence type="ECO:0000256" key="3">
    <source>
        <dbReference type="ARBA" id="ARBA00022525"/>
    </source>
</evidence>
<evidence type="ECO:0000256" key="8">
    <source>
        <dbReference type="SAM" id="SignalP"/>
    </source>
</evidence>
<dbReference type="AlphaFoldDB" id="A0AAV2D6D6"/>
<dbReference type="PANTHER" id="PTHR34270:SF3">
    <property type="entry name" value="PROTEIN RALF-LIKE 16-RELATED"/>
    <property type="match status" value="1"/>
</dbReference>
<dbReference type="GO" id="GO:0005179">
    <property type="term" value="F:hormone activity"/>
    <property type="evidence" value="ECO:0007669"/>
    <property type="project" value="UniProtKB-KW"/>
</dbReference>
<feature type="signal peptide" evidence="8">
    <location>
        <begin position="1"/>
        <end position="23"/>
    </location>
</feature>
<comment type="subcellular location">
    <subcellularLocation>
        <location evidence="1">Secreted</location>
    </subcellularLocation>
</comment>
<evidence type="ECO:0000256" key="4">
    <source>
        <dbReference type="ARBA" id="ARBA00022702"/>
    </source>
</evidence>
<dbReference type="GO" id="GO:0005576">
    <property type="term" value="C:extracellular region"/>
    <property type="evidence" value="ECO:0007669"/>
    <property type="project" value="UniProtKB-SubCell"/>
</dbReference>
<keyword evidence="4" id="KW-0372">Hormone</keyword>
<name>A0AAV2D6D6_9ROSI</name>
<dbReference type="EMBL" id="OZ034815">
    <property type="protein sequence ID" value="CAL1368499.1"/>
    <property type="molecule type" value="Genomic_DNA"/>
</dbReference>
<keyword evidence="6" id="KW-1015">Disulfide bond</keyword>
<dbReference type="InterPro" id="IPR008801">
    <property type="entry name" value="RALF"/>
</dbReference>
<dbReference type="PANTHER" id="PTHR34270">
    <property type="entry name" value="PROTEIN RALF-LIKE 15-RELATED"/>
    <property type="match status" value="1"/>
</dbReference>
<evidence type="ECO:0000256" key="5">
    <source>
        <dbReference type="ARBA" id="ARBA00022729"/>
    </source>
</evidence>
<protein>
    <submittedName>
        <fullName evidence="9">Uncharacterized protein</fullName>
    </submittedName>
</protein>